<dbReference type="SFLD" id="SFLDS00029">
    <property type="entry name" value="Radical_SAM"/>
    <property type="match status" value="1"/>
</dbReference>
<dbReference type="GO" id="GO:0051536">
    <property type="term" value="F:iron-sulfur cluster binding"/>
    <property type="evidence" value="ECO:0007669"/>
    <property type="project" value="UniProtKB-KW"/>
</dbReference>
<evidence type="ECO:0000256" key="3">
    <source>
        <dbReference type="ARBA" id="ARBA00023004"/>
    </source>
</evidence>
<dbReference type="STRING" id="1121439.dsat_1796"/>
<dbReference type="Pfam" id="PF04055">
    <property type="entry name" value="Radical_SAM"/>
    <property type="match status" value="1"/>
</dbReference>
<dbReference type="SUPFAM" id="SSF102114">
    <property type="entry name" value="Radical SAM enzymes"/>
    <property type="match status" value="1"/>
</dbReference>
<keyword evidence="2 5" id="KW-0479">Metal-binding</keyword>
<evidence type="ECO:0000256" key="4">
    <source>
        <dbReference type="ARBA" id="ARBA00023014"/>
    </source>
</evidence>
<evidence type="ECO:0000256" key="1">
    <source>
        <dbReference type="ARBA" id="ARBA00022691"/>
    </source>
</evidence>
<name>S7UV99_9BACT</name>
<proteinExistence type="predicted"/>
<dbReference type="Proteomes" id="UP000014975">
    <property type="component" value="Unassembled WGS sequence"/>
</dbReference>
<dbReference type="Gene3D" id="3.20.20.70">
    <property type="entry name" value="Aldolase class I"/>
    <property type="match status" value="1"/>
</dbReference>
<dbReference type="InterPro" id="IPR040085">
    <property type="entry name" value="MJ0674-like"/>
</dbReference>
<dbReference type="EMBL" id="ATHI01000001">
    <property type="protein sequence ID" value="EPR36268.1"/>
    <property type="molecule type" value="Genomic_DNA"/>
</dbReference>
<dbReference type="AlphaFoldDB" id="S7UV99"/>
<dbReference type="GO" id="GO:0046872">
    <property type="term" value="F:metal ion binding"/>
    <property type="evidence" value="ECO:0007669"/>
    <property type="project" value="UniProtKB-KW"/>
</dbReference>
<dbReference type="SFLD" id="SFLDG01099">
    <property type="entry name" value="Uncharacterised_Radical_SAM_Su"/>
    <property type="match status" value="1"/>
</dbReference>
<evidence type="ECO:0000259" key="6">
    <source>
        <dbReference type="Pfam" id="PF04055"/>
    </source>
</evidence>
<keyword evidence="1 5" id="KW-0949">S-adenosyl-L-methionine</keyword>
<dbReference type="InterPro" id="IPR058240">
    <property type="entry name" value="rSAM_sf"/>
</dbReference>
<evidence type="ECO:0000256" key="2">
    <source>
        <dbReference type="ARBA" id="ARBA00022723"/>
    </source>
</evidence>
<evidence type="ECO:0000313" key="7">
    <source>
        <dbReference type="EMBL" id="EPR36268.1"/>
    </source>
</evidence>
<gene>
    <name evidence="7" type="ORF">dsat_1796</name>
</gene>
<dbReference type="InterPro" id="IPR013785">
    <property type="entry name" value="Aldolase_TIM"/>
</dbReference>
<dbReference type="PATRIC" id="fig|1121439.3.peg.180"/>
<organism evidence="7 8">
    <name type="scientific">Alkalidesulfovibrio alkalitolerans DSM 16529</name>
    <dbReference type="NCBI Taxonomy" id="1121439"/>
    <lineage>
        <taxon>Bacteria</taxon>
        <taxon>Pseudomonadati</taxon>
        <taxon>Thermodesulfobacteriota</taxon>
        <taxon>Desulfovibrionia</taxon>
        <taxon>Desulfovibrionales</taxon>
        <taxon>Desulfovibrionaceae</taxon>
        <taxon>Alkalidesulfovibrio</taxon>
    </lineage>
</organism>
<comment type="caution">
    <text evidence="7">The sequence shown here is derived from an EMBL/GenBank/DDBJ whole genome shotgun (WGS) entry which is preliminary data.</text>
</comment>
<dbReference type="CDD" id="cd01335">
    <property type="entry name" value="Radical_SAM"/>
    <property type="match status" value="1"/>
</dbReference>
<dbReference type="PIRSF" id="PIRSF004869">
    <property type="entry name" value="PflX_prd"/>
    <property type="match status" value="1"/>
</dbReference>
<dbReference type="PANTHER" id="PTHR43075:SF1">
    <property type="entry name" value="FORMATE LYASE ACTIVATING ENZYME, PUTATIVE (AFU_ORTHOLOGUE AFUA_2G15630)-RELATED"/>
    <property type="match status" value="1"/>
</dbReference>
<comment type="cofactor">
    <cofactor evidence="5">
        <name>[4Fe-4S] cluster</name>
        <dbReference type="ChEBI" id="CHEBI:49883"/>
    </cofactor>
    <text evidence="5">Binds 1 [4Fe-4S] cluster. The cluster is coordinated with 3 cysteines and an exchangeable S-adenosyl-L-methionine.</text>
</comment>
<protein>
    <submittedName>
        <fullName evidence="7">Radical SAM domain-containing protein</fullName>
    </submittedName>
</protein>
<reference evidence="7 8" key="1">
    <citation type="journal article" date="2013" name="Genome Announc.">
        <title>Draft genome sequences for three mercury-methylating, sulfate-reducing bacteria.</title>
        <authorList>
            <person name="Brown S.D."/>
            <person name="Hurt R.A.Jr."/>
            <person name="Gilmour C.C."/>
            <person name="Elias D.A."/>
        </authorList>
    </citation>
    <scope>NUCLEOTIDE SEQUENCE [LARGE SCALE GENOMIC DNA]</scope>
    <source>
        <strain evidence="7 8">DSM 16529</strain>
    </source>
</reference>
<sequence length="314" mass="34447">MTASYLTLHASGELSRRGEAALARLAACDLCPRECGIDRTAGELGFCRTGRLAQATSGDLHFGEEDPLVGERGSGTIFFAQCNLDCVFCQNWDISQGGPWPESSARDLAMAMVALQEKGAANINFVTPSHVAAQILEALPLAVDMGLRLPLIWNCGGYESLSTLRLLDGVVDIYMPDAKFTDPEAARAYCRAPDYPERAREAIREMHRQVGDLVMDASGLAVRGLLVRHLVMPGRLGDALAWLRFLAEEVSPRTYVNVMPQYHPCGQAGHYPELASRPSSEEIEAARAEALRLGLRLDQRRGLSPRLLRRLWGE</sequence>
<dbReference type="RefSeq" id="WP_020885682.1">
    <property type="nucleotide sequence ID" value="NZ_ATHI01000001.1"/>
</dbReference>
<accession>S7UV99</accession>
<feature type="domain" description="Radical SAM core" evidence="6">
    <location>
        <begin position="77"/>
        <end position="209"/>
    </location>
</feature>
<evidence type="ECO:0000313" key="8">
    <source>
        <dbReference type="Proteomes" id="UP000014975"/>
    </source>
</evidence>
<keyword evidence="4 5" id="KW-0411">Iron-sulfur</keyword>
<dbReference type="GO" id="GO:0003824">
    <property type="term" value="F:catalytic activity"/>
    <property type="evidence" value="ECO:0007669"/>
    <property type="project" value="InterPro"/>
</dbReference>
<dbReference type="InterPro" id="IPR016431">
    <property type="entry name" value="Pyrv-formate_lyase-activ_prd"/>
</dbReference>
<feature type="binding site" evidence="5">
    <location>
        <position position="89"/>
    </location>
    <ligand>
        <name>[4Fe-4S] cluster</name>
        <dbReference type="ChEBI" id="CHEBI:49883"/>
        <note>4Fe-4S-S-AdoMet</note>
    </ligand>
</feature>
<keyword evidence="8" id="KW-1185">Reference proteome</keyword>
<feature type="binding site" evidence="5">
    <location>
        <position position="82"/>
    </location>
    <ligand>
        <name>[4Fe-4S] cluster</name>
        <dbReference type="ChEBI" id="CHEBI:49883"/>
        <note>4Fe-4S-S-AdoMet</note>
    </ligand>
</feature>
<evidence type="ECO:0000256" key="5">
    <source>
        <dbReference type="PIRSR" id="PIRSR004869-50"/>
    </source>
</evidence>
<dbReference type="InterPro" id="IPR007197">
    <property type="entry name" value="rSAM"/>
</dbReference>
<keyword evidence="3 5" id="KW-0408">Iron</keyword>
<dbReference type="PANTHER" id="PTHR43075">
    <property type="entry name" value="FORMATE LYASE ACTIVATING ENZYME, PUTATIVE (AFU_ORTHOLOGUE AFUA_2G15630)-RELATED"/>
    <property type="match status" value="1"/>
</dbReference>
<dbReference type="OrthoDB" id="9782387at2"/>
<feature type="binding site" evidence="5">
    <location>
        <position position="86"/>
    </location>
    <ligand>
        <name>[4Fe-4S] cluster</name>
        <dbReference type="ChEBI" id="CHEBI:49883"/>
        <note>4Fe-4S-S-AdoMet</note>
    </ligand>
</feature>
<dbReference type="eggNOG" id="COG1313">
    <property type="taxonomic scope" value="Bacteria"/>
</dbReference>